<dbReference type="RefSeq" id="WP_347370817.1">
    <property type="nucleotide sequence ID" value="NZ_JBDOJC010000001.1"/>
</dbReference>
<organism evidence="1 2">
    <name type="scientific">Chromobacterium vaccinii</name>
    <dbReference type="NCBI Taxonomy" id="1108595"/>
    <lineage>
        <taxon>Bacteria</taxon>
        <taxon>Pseudomonadati</taxon>
        <taxon>Pseudomonadota</taxon>
        <taxon>Betaproteobacteria</taxon>
        <taxon>Neisseriales</taxon>
        <taxon>Chromobacteriaceae</taxon>
        <taxon>Chromobacterium</taxon>
    </lineage>
</organism>
<evidence type="ECO:0000313" key="2">
    <source>
        <dbReference type="Proteomes" id="UP001455709"/>
    </source>
</evidence>
<proteinExistence type="predicted"/>
<gene>
    <name evidence="1" type="ORF">ABGV49_11770</name>
</gene>
<keyword evidence="2" id="KW-1185">Reference proteome</keyword>
<comment type="caution">
    <text evidence="1">The sequence shown here is derived from an EMBL/GenBank/DDBJ whole genome shotgun (WGS) entry which is preliminary data.</text>
</comment>
<dbReference type="Proteomes" id="UP001455709">
    <property type="component" value="Unassembled WGS sequence"/>
</dbReference>
<evidence type="ECO:0008006" key="3">
    <source>
        <dbReference type="Google" id="ProtNLM"/>
    </source>
</evidence>
<evidence type="ECO:0000313" key="1">
    <source>
        <dbReference type="EMBL" id="MEO2217734.1"/>
    </source>
</evidence>
<protein>
    <recommendedName>
        <fullName evidence="3">Lysozyme inhibitor</fullName>
    </recommendedName>
</protein>
<sequence length="131" mass="14818">MRKAFLIALVVLVIVGVFYVTSENKIAKLIVDDARPSLLFLKNCRYDAFYIESESGEVLASLMYSEAPGHGPIFKQNTFIALDALLNIKIKKNIIYNLSGNTECLSSRQVPRKHFKFMIKDDGQIDTLEDD</sequence>
<dbReference type="EMBL" id="JBDOJC010000001">
    <property type="protein sequence ID" value="MEO2217734.1"/>
    <property type="molecule type" value="Genomic_DNA"/>
</dbReference>
<reference evidence="1 2" key="1">
    <citation type="submission" date="2024-05" db="EMBL/GenBank/DDBJ databases">
        <authorList>
            <person name="De Oliveira J.P."/>
            <person name="Noriler S.A."/>
            <person name="De Oliveira A.G."/>
            <person name="Sipoli D.S."/>
        </authorList>
    </citation>
    <scope>NUCLEOTIDE SEQUENCE [LARGE SCALE GENOMIC DNA]</scope>
    <source>
        <strain evidence="1 2">LABIM189</strain>
    </source>
</reference>
<name>A0ABV0FFP6_9NEIS</name>
<accession>A0ABV0FFP6</accession>